<dbReference type="Pfam" id="PF10711">
    <property type="entry name" value="DUF2513"/>
    <property type="match status" value="1"/>
</dbReference>
<dbReference type="EMBL" id="CP026115">
    <property type="protein sequence ID" value="QHG68240.1"/>
    <property type="molecule type" value="Genomic_DNA"/>
</dbReference>
<evidence type="ECO:0000313" key="1">
    <source>
        <dbReference type="EMBL" id="QHG68240.1"/>
    </source>
</evidence>
<dbReference type="InterPro" id="IPR019650">
    <property type="entry name" value="DUF2513"/>
</dbReference>
<gene>
    <name evidence="1" type="ORF">C2H86_12835</name>
</gene>
<dbReference type="AlphaFoldDB" id="A0A6I6Y7N8"/>
<dbReference type="Proteomes" id="UP000464480">
    <property type="component" value="Chromosome"/>
</dbReference>
<dbReference type="RefSeq" id="WP_159410586.1">
    <property type="nucleotide sequence ID" value="NZ_CP026115.2"/>
</dbReference>
<sequence>MRLNKELVREILLAVEASEKSPRSWINLSSEGHGEEVIAYHVMLLDEAGLLVGQDLSSMSRFDWRPNMRG</sequence>
<reference evidence="1 2" key="1">
    <citation type="submission" date="2020-02" db="EMBL/GenBank/DDBJ databases">
        <title>Pseudomonas Putida W5 Complete Genome Assembly.</title>
        <authorList>
            <person name="Yuan Z.-C."/>
            <person name="Shaw G.A."/>
            <person name="Cusano A.D."/>
            <person name="Caddey B.J."/>
            <person name="Weselowski B.J."/>
        </authorList>
    </citation>
    <scope>NUCLEOTIDE SEQUENCE [LARGE SCALE GENOMIC DNA]</scope>
    <source>
        <strain evidence="1 2">W5</strain>
    </source>
</reference>
<protein>
    <submittedName>
        <fullName evidence="1">DUF2513 domain-containing protein</fullName>
    </submittedName>
</protein>
<evidence type="ECO:0000313" key="2">
    <source>
        <dbReference type="Proteomes" id="UP000464480"/>
    </source>
</evidence>
<name>A0A6I6Y7N8_PSEPU</name>
<organism evidence="1 2">
    <name type="scientific">Pseudomonas putida</name>
    <name type="common">Arthrobacter siderocapsulatus</name>
    <dbReference type="NCBI Taxonomy" id="303"/>
    <lineage>
        <taxon>Bacteria</taxon>
        <taxon>Pseudomonadati</taxon>
        <taxon>Pseudomonadota</taxon>
        <taxon>Gammaproteobacteria</taxon>
        <taxon>Pseudomonadales</taxon>
        <taxon>Pseudomonadaceae</taxon>
        <taxon>Pseudomonas</taxon>
    </lineage>
</organism>
<proteinExistence type="predicted"/>
<accession>A0A6I6Y7N8</accession>